<protein>
    <submittedName>
        <fullName evidence="1">Glycine/serine hydroxymethyltransferase</fullName>
    </submittedName>
</protein>
<keyword evidence="1" id="KW-0808">Transferase</keyword>
<dbReference type="AlphaFoldDB" id="Q07LS1"/>
<gene>
    <name evidence="1" type="ordered locus">RPE_3178</name>
</gene>
<reference evidence="1" key="1">
    <citation type="submission" date="2006-09" db="EMBL/GenBank/DDBJ databases">
        <title>Complete sequence of Rhodopseudomonas palustris BisA53.</title>
        <authorList>
            <consortium name="US DOE Joint Genome Institute"/>
            <person name="Copeland A."/>
            <person name="Lucas S."/>
            <person name="Lapidus A."/>
            <person name="Barry K."/>
            <person name="Detter J.C."/>
            <person name="Glavina del Rio T."/>
            <person name="Hammon N."/>
            <person name="Israni S."/>
            <person name="Dalin E."/>
            <person name="Tice H."/>
            <person name="Pitluck S."/>
            <person name="Chain P."/>
            <person name="Malfatti S."/>
            <person name="Shin M."/>
            <person name="Vergez L."/>
            <person name="Schmutz J."/>
            <person name="Larimer F."/>
            <person name="Land M."/>
            <person name="Hauser L."/>
            <person name="Pelletier D.A."/>
            <person name="Kyrpides N."/>
            <person name="Kim E."/>
            <person name="Harwood C.S."/>
            <person name="Oda Y."/>
            <person name="Richardson P."/>
        </authorList>
    </citation>
    <scope>NUCLEOTIDE SEQUENCE [LARGE SCALE GENOMIC DNA]</scope>
    <source>
        <strain evidence="1">BisA53</strain>
    </source>
</reference>
<sequence length="52" mass="5554">MFARKFEAIGDMIADVLAALCDHGEQGDPAIEATVRARVAALTTRFPIYAGC</sequence>
<name>Q07LS1_RHOP5</name>
<accession>Q07LS1</accession>
<dbReference type="InterPro" id="IPR015422">
    <property type="entry name" value="PyrdxlP-dep_Trfase_small"/>
</dbReference>
<organism evidence="1">
    <name type="scientific">Rhodopseudomonas palustris (strain BisA53)</name>
    <dbReference type="NCBI Taxonomy" id="316055"/>
    <lineage>
        <taxon>Bacteria</taxon>
        <taxon>Pseudomonadati</taxon>
        <taxon>Pseudomonadota</taxon>
        <taxon>Alphaproteobacteria</taxon>
        <taxon>Hyphomicrobiales</taxon>
        <taxon>Nitrobacteraceae</taxon>
        <taxon>Rhodopseudomonas</taxon>
    </lineage>
</organism>
<dbReference type="GO" id="GO:0032259">
    <property type="term" value="P:methylation"/>
    <property type="evidence" value="ECO:0007669"/>
    <property type="project" value="UniProtKB-KW"/>
</dbReference>
<dbReference type="STRING" id="316055.RPE_3178"/>
<proteinExistence type="predicted"/>
<dbReference type="GO" id="GO:0008168">
    <property type="term" value="F:methyltransferase activity"/>
    <property type="evidence" value="ECO:0007669"/>
    <property type="project" value="UniProtKB-KW"/>
</dbReference>
<dbReference type="EMBL" id="CP000463">
    <property type="protein sequence ID" value="ABJ07113.1"/>
    <property type="molecule type" value="Genomic_DNA"/>
</dbReference>
<dbReference type="eggNOG" id="COG0112">
    <property type="taxonomic scope" value="Bacteria"/>
</dbReference>
<dbReference type="KEGG" id="rpe:RPE_3178"/>
<keyword evidence="1" id="KW-0489">Methyltransferase</keyword>
<dbReference type="HOGENOM" id="CLU_3084203_0_0_5"/>
<dbReference type="Gene3D" id="3.90.1150.10">
    <property type="entry name" value="Aspartate Aminotransferase, domain 1"/>
    <property type="match status" value="1"/>
</dbReference>
<evidence type="ECO:0000313" key="1">
    <source>
        <dbReference type="EMBL" id="ABJ07113.1"/>
    </source>
</evidence>